<gene>
    <name evidence="1" type="ORF">HRR80_006837</name>
</gene>
<evidence type="ECO:0000313" key="2">
    <source>
        <dbReference type="Proteomes" id="UP001161757"/>
    </source>
</evidence>
<reference evidence="1" key="1">
    <citation type="submission" date="2023-01" db="EMBL/GenBank/DDBJ databases">
        <title>Exophiala dermititidis isolated from Cystic Fibrosis Patient.</title>
        <authorList>
            <person name="Kurbessoian T."/>
            <person name="Crocker A."/>
            <person name="Murante D."/>
            <person name="Hogan D.A."/>
            <person name="Stajich J.E."/>
        </authorList>
    </citation>
    <scope>NUCLEOTIDE SEQUENCE</scope>
    <source>
        <strain evidence="1">Ex8</strain>
    </source>
</reference>
<proteinExistence type="predicted"/>
<dbReference type="Proteomes" id="UP001161757">
    <property type="component" value="Unassembled WGS sequence"/>
</dbReference>
<sequence length="98" mass="11054">MQQYQHLANDLEGFFAALADDRKARTLSKEPRHVPFVKPSGDDSKAAFIRSMRKPTTLMDVTPLEPLIAPTPVRFILADKDFLPGQREAYQAVKEPKS</sequence>
<protein>
    <submittedName>
        <fullName evidence="1">Uncharacterized protein</fullName>
    </submittedName>
</protein>
<accession>A0AAN6ESL7</accession>
<dbReference type="EMBL" id="JAJGCB010000015">
    <property type="protein sequence ID" value="KAJ8989110.1"/>
    <property type="molecule type" value="Genomic_DNA"/>
</dbReference>
<comment type="caution">
    <text evidence="1">The sequence shown here is derived from an EMBL/GenBank/DDBJ whole genome shotgun (WGS) entry which is preliminary data.</text>
</comment>
<name>A0AAN6ESL7_EXODE</name>
<evidence type="ECO:0000313" key="1">
    <source>
        <dbReference type="EMBL" id="KAJ8989110.1"/>
    </source>
</evidence>
<dbReference type="AlphaFoldDB" id="A0AAN6ESL7"/>
<organism evidence="1 2">
    <name type="scientific">Exophiala dermatitidis</name>
    <name type="common">Black yeast-like fungus</name>
    <name type="synonym">Wangiella dermatitidis</name>
    <dbReference type="NCBI Taxonomy" id="5970"/>
    <lineage>
        <taxon>Eukaryota</taxon>
        <taxon>Fungi</taxon>
        <taxon>Dikarya</taxon>
        <taxon>Ascomycota</taxon>
        <taxon>Pezizomycotina</taxon>
        <taxon>Eurotiomycetes</taxon>
        <taxon>Chaetothyriomycetidae</taxon>
        <taxon>Chaetothyriales</taxon>
        <taxon>Herpotrichiellaceae</taxon>
        <taxon>Exophiala</taxon>
    </lineage>
</organism>